<gene>
    <name evidence="1" type="ORF">JMUB3934_0793</name>
</gene>
<organism evidence="1 2">
    <name type="scientific">Leptotrichia wadei</name>
    <dbReference type="NCBI Taxonomy" id="157687"/>
    <lineage>
        <taxon>Bacteria</taxon>
        <taxon>Fusobacteriati</taxon>
        <taxon>Fusobacteriota</taxon>
        <taxon>Fusobacteriia</taxon>
        <taxon>Fusobacteriales</taxon>
        <taxon>Leptotrichiaceae</taxon>
        <taxon>Leptotrichia</taxon>
    </lineage>
</organism>
<evidence type="ECO:0000313" key="2">
    <source>
        <dbReference type="Proteomes" id="UP000321501"/>
    </source>
</evidence>
<name>A0A510KCU7_9FUSO</name>
<dbReference type="RefSeq" id="WP_146964073.1">
    <property type="nucleotide sequence ID" value="NZ_AP019835.1"/>
</dbReference>
<sequence length="78" mass="9223">MILNLMTLTCFARKCEIRSQSKILDMLDYLYRLNWANVEIKLEGYDKIVDEGILYFGRLALEWVVQEGKSIEEIIIHI</sequence>
<dbReference type="AlphaFoldDB" id="A0A510KCU7"/>
<protein>
    <submittedName>
        <fullName evidence="1">Uncharacterized protein</fullName>
    </submittedName>
</protein>
<dbReference type="InterPro" id="IPR025368">
    <property type="entry name" value="DUF4272"/>
</dbReference>
<reference evidence="1 2" key="1">
    <citation type="submission" date="2019-07" db="EMBL/GenBank/DDBJ databases">
        <title>Complete Genome Sequence of Leptotrichia wadei Strain JMUB3934.</title>
        <authorList>
            <person name="Watanabe S."/>
            <person name="Cui L."/>
        </authorList>
    </citation>
    <scope>NUCLEOTIDE SEQUENCE [LARGE SCALE GENOMIC DNA]</scope>
    <source>
        <strain evidence="1 2">JMUB3934</strain>
    </source>
</reference>
<dbReference type="EMBL" id="AP019835">
    <property type="protein sequence ID" value="BBM49498.1"/>
    <property type="molecule type" value="Genomic_DNA"/>
</dbReference>
<accession>A0A510KCU7</accession>
<evidence type="ECO:0000313" key="1">
    <source>
        <dbReference type="EMBL" id="BBM49498.1"/>
    </source>
</evidence>
<dbReference type="Pfam" id="PF14094">
    <property type="entry name" value="DUF4272"/>
    <property type="match status" value="1"/>
</dbReference>
<dbReference type="Proteomes" id="UP000321501">
    <property type="component" value="Chromosome"/>
</dbReference>
<proteinExistence type="predicted"/>